<dbReference type="GO" id="GO:0042802">
    <property type="term" value="F:identical protein binding"/>
    <property type="evidence" value="ECO:0007669"/>
    <property type="project" value="TreeGrafter"/>
</dbReference>
<dbReference type="GO" id="GO:0006043">
    <property type="term" value="P:glucosamine catabolic process"/>
    <property type="evidence" value="ECO:0007669"/>
    <property type="project" value="TreeGrafter"/>
</dbReference>
<dbReference type="OrthoDB" id="9791139at2"/>
<dbReference type="UniPathway" id="UPA00629">
    <property type="reaction ID" value="UER00684"/>
</dbReference>
<sequence length="238" mass="25948">MKVIVVKDYDAVSKEAFEVMKEVVTGKEDAVLGLATGSSPIGLYENMIQDHKENGTSYAKCQSFNLDEYVGIDRNHPESYWTFMHKNLFHGIDLPEDKVHVPYGNTKEDCEAYEKAMENVSVDIQVLGIGANGHIGFNEPGTPFTEETHIVELTEKTRSDNARFFDNDINQVPTHAITMGIATIMKAKKILLVATGANKADAVAAMVNGPVDPVCPASVLQNHADVVVIVDEAAAAKL</sequence>
<dbReference type="Proteomes" id="UP000284868">
    <property type="component" value="Unassembled WGS sequence"/>
</dbReference>
<comment type="catalytic activity">
    <reaction evidence="1 4">
        <text>alpha-D-glucosamine 6-phosphate + H2O = beta-D-fructose 6-phosphate + NH4(+)</text>
        <dbReference type="Rhea" id="RHEA:12172"/>
        <dbReference type="ChEBI" id="CHEBI:15377"/>
        <dbReference type="ChEBI" id="CHEBI:28938"/>
        <dbReference type="ChEBI" id="CHEBI:57634"/>
        <dbReference type="ChEBI" id="CHEBI:75989"/>
        <dbReference type="EC" id="3.5.99.6"/>
    </reaction>
</comment>
<feature type="active site" description="For ring-opening step" evidence="4">
    <location>
        <position position="132"/>
    </location>
</feature>
<comment type="caution">
    <text evidence="4">Lacks conserved residue(s) required for the propagation of feature annotation.</text>
</comment>
<feature type="active site" description="Proton acceptor; for enolization step" evidence="4">
    <location>
        <position position="67"/>
    </location>
</feature>
<dbReference type="Gene3D" id="3.40.50.1360">
    <property type="match status" value="1"/>
</dbReference>
<proteinExistence type="inferred from homology"/>
<dbReference type="GO" id="GO:0019262">
    <property type="term" value="P:N-acetylneuraminate catabolic process"/>
    <property type="evidence" value="ECO:0007669"/>
    <property type="project" value="UniProtKB-UniRule"/>
</dbReference>
<dbReference type="NCBIfam" id="TIGR00502">
    <property type="entry name" value="nagB"/>
    <property type="match status" value="1"/>
</dbReference>
<evidence type="ECO:0000313" key="6">
    <source>
        <dbReference type="EMBL" id="RHM10561.1"/>
    </source>
</evidence>
<evidence type="ECO:0000259" key="5">
    <source>
        <dbReference type="Pfam" id="PF01182"/>
    </source>
</evidence>
<feature type="domain" description="Glucosamine/galactosamine-6-phosphate isomerase" evidence="5">
    <location>
        <begin position="11"/>
        <end position="225"/>
    </location>
</feature>
<protein>
    <recommendedName>
        <fullName evidence="4">Glucosamine-6-phosphate deaminase</fullName>
        <ecNumber evidence="4">3.5.99.6</ecNumber>
    </recommendedName>
    <alternativeName>
        <fullName evidence="4">GlcN6P deaminase</fullName>
        <shortName evidence="4">GNPDA</shortName>
    </alternativeName>
    <alternativeName>
        <fullName evidence="4">Glucosamine-6-phosphate isomerase</fullName>
    </alternativeName>
</protein>
<dbReference type="FunFam" id="3.40.50.1360:FF:000003">
    <property type="entry name" value="Glucosamine-6-phosphate deaminase"/>
    <property type="match status" value="1"/>
</dbReference>
<dbReference type="GO" id="GO:0006046">
    <property type="term" value="P:N-acetylglucosamine catabolic process"/>
    <property type="evidence" value="ECO:0007669"/>
    <property type="project" value="UniProtKB-UniRule"/>
</dbReference>
<comment type="function">
    <text evidence="4">Catalyzes the reversible isomerization-deamination of glucosamine 6-phosphate (GlcN6P) to form fructose 6-phosphate (Fru6P) and ammonium ion.</text>
</comment>
<dbReference type="PANTHER" id="PTHR11280">
    <property type="entry name" value="GLUCOSAMINE-6-PHOSPHATE ISOMERASE"/>
    <property type="match status" value="1"/>
</dbReference>
<dbReference type="EC" id="3.5.99.6" evidence="4"/>
<evidence type="ECO:0000256" key="4">
    <source>
        <dbReference type="HAMAP-Rule" id="MF_01241"/>
    </source>
</evidence>
<dbReference type="PANTHER" id="PTHR11280:SF5">
    <property type="entry name" value="GLUCOSAMINE-6-PHOSPHATE ISOMERASE"/>
    <property type="match status" value="1"/>
</dbReference>
<name>A0A415PCT4_9FIRM</name>
<dbReference type="EMBL" id="QRPK01000026">
    <property type="protein sequence ID" value="RHM10561.1"/>
    <property type="molecule type" value="Genomic_DNA"/>
</dbReference>
<dbReference type="CDD" id="cd01399">
    <property type="entry name" value="GlcN6P_deaminase"/>
    <property type="match status" value="1"/>
</dbReference>
<comment type="caution">
    <text evidence="6">The sequence shown here is derived from an EMBL/GenBank/DDBJ whole genome shotgun (WGS) entry which is preliminary data.</text>
</comment>
<keyword evidence="3 4" id="KW-0119">Carbohydrate metabolism</keyword>
<evidence type="ECO:0000256" key="3">
    <source>
        <dbReference type="ARBA" id="ARBA00023277"/>
    </source>
</evidence>
<reference evidence="6 7" key="1">
    <citation type="submission" date="2018-08" db="EMBL/GenBank/DDBJ databases">
        <title>A genome reference for cultivated species of the human gut microbiota.</title>
        <authorList>
            <person name="Zou Y."/>
            <person name="Xue W."/>
            <person name="Luo G."/>
        </authorList>
    </citation>
    <scope>NUCLEOTIDE SEQUENCE [LARGE SCALE GENOMIC DNA]</scope>
    <source>
        <strain evidence="6 7">AF35-6BH</strain>
    </source>
</reference>
<dbReference type="GO" id="GO:0004342">
    <property type="term" value="F:glucosamine-6-phosphate deaminase activity"/>
    <property type="evidence" value="ECO:0007669"/>
    <property type="project" value="UniProtKB-UniRule"/>
</dbReference>
<dbReference type="InterPro" id="IPR004547">
    <property type="entry name" value="Glucosamine6P_isomerase"/>
</dbReference>
<keyword evidence="7" id="KW-1185">Reference proteome</keyword>
<organism evidence="6 7">
    <name type="scientific">Amedibacillus dolichus</name>
    <dbReference type="NCBI Taxonomy" id="31971"/>
    <lineage>
        <taxon>Bacteria</taxon>
        <taxon>Bacillati</taxon>
        <taxon>Bacillota</taxon>
        <taxon>Erysipelotrichia</taxon>
        <taxon>Erysipelotrichales</taxon>
        <taxon>Erysipelotrichaceae</taxon>
        <taxon>Amedibacillus</taxon>
    </lineage>
</organism>
<keyword evidence="2 4" id="KW-0378">Hydrolase</keyword>
<feature type="active site" description="For ring-opening step" evidence="4">
    <location>
        <position position="139"/>
    </location>
</feature>
<dbReference type="GO" id="GO:0005975">
    <property type="term" value="P:carbohydrate metabolic process"/>
    <property type="evidence" value="ECO:0007669"/>
    <property type="project" value="InterPro"/>
</dbReference>
<dbReference type="InterPro" id="IPR006148">
    <property type="entry name" value="Glc/Gal-6P_isomerase"/>
</dbReference>
<comment type="similarity">
    <text evidence="4">Belongs to the glucosamine/galactosamine-6-phosphate isomerase family. NagB subfamily.</text>
</comment>
<dbReference type="SUPFAM" id="SSF100950">
    <property type="entry name" value="NagB/RpiA/CoA transferase-like"/>
    <property type="match status" value="1"/>
</dbReference>
<dbReference type="RefSeq" id="WP_004797772.1">
    <property type="nucleotide sequence ID" value="NZ_CABKNA010000012.1"/>
</dbReference>
<evidence type="ECO:0000313" key="7">
    <source>
        <dbReference type="Proteomes" id="UP000284868"/>
    </source>
</evidence>
<dbReference type="AlphaFoldDB" id="A0A415PCT4"/>
<dbReference type="Pfam" id="PF01182">
    <property type="entry name" value="Glucosamine_iso"/>
    <property type="match status" value="1"/>
</dbReference>
<evidence type="ECO:0000256" key="2">
    <source>
        <dbReference type="ARBA" id="ARBA00022801"/>
    </source>
</evidence>
<accession>A0A415PCT4</accession>
<dbReference type="InterPro" id="IPR037171">
    <property type="entry name" value="NagB/RpiA_transferase-like"/>
</dbReference>
<dbReference type="GeneID" id="92792599"/>
<dbReference type="HAMAP" id="MF_01241">
    <property type="entry name" value="GlcN6P_deamin"/>
    <property type="match status" value="1"/>
</dbReference>
<feature type="active site" description="Proton acceptor; for ring-opening step" evidence="4">
    <location>
        <position position="134"/>
    </location>
</feature>
<gene>
    <name evidence="4 6" type="primary">nagB</name>
    <name evidence="6" type="ORF">DWZ83_06120</name>
</gene>
<comment type="pathway">
    <text evidence="4">Amino-sugar metabolism; N-acetylneuraminate degradation; D-fructose 6-phosphate from N-acetylneuraminate: step 5/5.</text>
</comment>
<dbReference type="GO" id="GO:0005737">
    <property type="term" value="C:cytoplasm"/>
    <property type="evidence" value="ECO:0007669"/>
    <property type="project" value="TreeGrafter"/>
</dbReference>
<evidence type="ECO:0000256" key="1">
    <source>
        <dbReference type="ARBA" id="ARBA00000644"/>
    </source>
</evidence>